<keyword evidence="1" id="KW-1133">Transmembrane helix</keyword>
<evidence type="ECO:0000256" key="1">
    <source>
        <dbReference type="SAM" id="Phobius"/>
    </source>
</evidence>
<reference evidence="2 3" key="1">
    <citation type="submission" date="2017-01" db="EMBL/GenBank/DDBJ databases">
        <authorList>
            <person name="Cao J.-M."/>
        </authorList>
    </citation>
    <scope>NUCLEOTIDE SEQUENCE [LARGE SCALE GENOMIC DNA]</scope>
    <source>
        <strain evidence="2 3">888-76</strain>
    </source>
</reference>
<gene>
    <name evidence="2" type="ORF">BWI95_13135</name>
</gene>
<feature type="transmembrane region" description="Helical" evidence="1">
    <location>
        <begin position="74"/>
        <end position="95"/>
    </location>
</feature>
<accession>A0A807LHM7</accession>
<feature type="transmembrane region" description="Helical" evidence="1">
    <location>
        <begin position="34"/>
        <end position="53"/>
    </location>
</feature>
<keyword evidence="1" id="KW-0472">Membrane</keyword>
<protein>
    <submittedName>
        <fullName evidence="2">Uncharacterized protein</fullName>
    </submittedName>
</protein>
<sequence length="154" mass="17374">MIINTVMWLASTAALFAWVFNVTLKNTFKTNAKYFGIFIVVHLALNIGAMALSKHGVVLVKHHSSAMTVTAMTILLKSYMVLMAIMALSFFIALAGKGAEKMTQFHTTHNAANLHRNPLKFYLRNQSGLVNVYRGFFLIGGVYMLWAMWFRMSF</sequence>
<evidence type="ECO:0000313" key="3">
    <source>
        <dbReference type="Proteomes" id="UP000187148"/>
    </source>
</evidence>
<dbReference type="RefSeq" id="WP_054804043.1">
    <property type="nucleotide sequence ID" value="NZ_CP019445.1"/>
</dbReference>
<name>A0A807LHM7_9ENTR</name>
<proteinExistence type="predicted"/>
<dbReference type="KEGG" id="kco:BWI95_13135"/>
<dbReference type="AlphaFoldDB" id="A0A807LHM7"/>
<dbReference type="EMBL" id="CP019445">
    <property type="protein sequence ID" value="APZ05921.1"/>
    <property type="molecule type" value="Genomic_DNA"/>
</dbReference>
<evidence type="ECO:0000313" key="2">
    <source>
        <dbReference type="EMBL" id="APZ05921.1"/>
    </source>
</evidence>
<feature type="transmembrane region" description="Helical" evidence="1">
    <location>
        <begin position="132"/>
        <end position="150"/>
    </location>
</feature>
<keyword evidence="1" id="KW-0812">Transmembrane</keyword>
<dbReference type="Proteomes" id="UP000187148">
    <property type="component" value="Chromosome"/>
</dbReference>
<organism evidence="2 3">
    <name type="scientific">Kosakonia cowanii JCM 10956 = DSM 18146</name>
    <dbReference type="NCBI Taxonomy" id="1300165"/>
    <lineage>
        <taxon>Bacteria</taxon>
        <taxon>Pseudomonadati</taxon>
        <taxon>Pseudomonadota</taxon>
        <taxon>Gammaproteobacteria</taxon>
        <taxon>Enterobacterales</taxon>
        <taxon>Enterobacteriaceae</taxon>
        <taxon>Kosakonia</taxon>
    </lineage>
</organism>
<keyword evidence="3" id="KW-1185">Reference proteome</keyword>